<evidence type="ECO:0000313" key="1">
    <source>
        <dbReference type="EMBL" id="ROR01862.1"/>
    </source>
</evidence>
<accession>A0A3N1VNR2</accession>
<dbReference type="AlphaFoldDB" id="A0A3N1VNR2"/>
<proteinExistence type="predicted"/>
<keyword evidence="2" id="KW-1185">Reference proteome</keyword>
<evidence type="ECO:0000313" key="2">
    <source>
        <dbReference type="Proteomes" id="UP000276223"/>
    </source>
</evidence>
<dbReference type="EMBL" id="RJVA01000010">
    <property type="protein sequence ID" value="ROR01862.1"/>
    <property type="molecule type" value="Genomic_DNA"/>
</dbReference>
<name>A0A3N1VNR2_9BACT</name>
<gene>
    <name evidence="1" type="ORF">EDC27_1056</name>
</gene>
<reference evidence="1 2" key="1">
    <citation type="submission" date="2018-11" db="EMBL/GenBank/DDBJ databases">
        <title>Genomic Encyclopedia of Type Strains, Phase IV (KMG-IV): sequencing the most valuable type-strain genomes for metagenomic binning, comparative biology and taxonomic classification.</title>
        <authorList>
            <person name="Goeker M."/>
        </authorList>
    </citation>
    <scope>NUCLEOTIDE SEQUENCE [LARGE SCALE GENOMIC DNA]</scope>
    <source>
        <strain evidence="1 2">DSM 22027</strain>
    </source>
</reference>
<protein>
    <submittedName>
        <fullName evidence="1">Uncharacterized protein</fullName>
    </submittedName>
</protein>
<dbReference type="Proteomes" id="UP000276223">
    <property type="component" value="Unassembled WGS sequence"/>
</dbReference>
<comment type="caution">
    <text evidence="1">The sequence shown here is derived from an EMBL/GenBank/DDBJ whole genome shotgun (WGS) entry which is preliminary data.</text>
</comment>
<sequence>MARTEDIVTLTGSGASRYISRSNEQRFHREHLWIA</sequence>
<organism evidence="1 2">
    <name type="scientific">Desulfosoma caldarium</name>
    <dbReference type="NCBI Taxonomy" id="610254"/>
    <lineage>
        <taxon>Bacteria</taxon>
        <taxon>Pseudomonadati</taxon>
        <taxon>Thermodesulfobacteriota</taxon>
        <taxon>Syntrophobacteria</taxon>
        <taxon>Syntrophobacterales</taxon>
        <taxon>Syntrophobacteraceae</taxon>
        <taxon>Desulfosoma</taxon>
    </lineage>
</organism>